<dbReference type="RefSeq" id="WP_093579719.1">
    <property type="nucleotide sequence ID" value="NZ_FPBA01000007.1"/>
</dbReference>
<proteinExistence type="predicted"/>
<dbReference type="EMBL" id="FPBA01000007">
    <property type="protein sequence ID" value="SFT70211.1"/>
    <property type="molecule type" value="Genomic_DNA"/>
</dbReference>
<feature type="domain" description="YdhG-like" evidence="1">
    <location>
        <begin position="21"/>
        <end position="123"/>
    </location>
</feature>
<organism evidence="2 3">
    <name type="scientific">Geodermatophilus amargosae</name>
    <dbReference type="NCBI Taxonomy" id="1296565"/>
    <lineage>
        <taxon>Bacteria</taxon>
        <taxon>Bacillati</taxon>
        <taxon>Actinomycetota</taxon>
        <taxon>Actinomycetes</taxon>
        <taxon>Geodermatophilales</taxon>
        <taxon>Geodermatophilaceae</taxon>
        <taxon>Geodermatophilus</taxon>
    </lineage>
</organism>
<dbReference type="AlphaFoldDB" id="A0A1I7A5J9"/>
<evidence type="ECO:0000313" key="2">
    <source>
        <dbReference type="EMBL" id="SFT70211.1"/>
    </source>
</evidence>
<gene>
    <name evidence="2" type="ORF">SAMN05660657_02517</name>
</gene>
<evidence type="ECO:0000259" key="1">
    <source>
        <dbReference type="Pfam" id="PF08818"/>
    </source>
</evidence>
<dbReference type="Pfam" id="PF08818">
    <property type="entry name" value="DUF1801"/>
    <property type="match status" value="1"/>
</dbReference>
<protein>
    <recommendedName>
        <fullName evidence="1">YdhG-like domain-containing protein</fullName>
    </recommendedName>
</protein>
<name>A0A1I7A5J9_9ACTN</name>
<dbReference type="InterPro" id="IPR014922">
    <property type="entry name" value="YdhG-like"/>
</dbReference>
<sequence>MRDPGVDALLAASEHPMADPVQRLRAALLGGVDGLTEHVTWRSPTFVHGGVDRMTVDRMTVDLSRADRAVLVFHRGARVRSDAFASADPTGLLEWRGPDRALVTHTDAAALGAAVPVLTGLVRDRVRA</sequence>
<keyword evidence="3" id="KW-1185">Reference proteome</keyword>
<dbReference type="OrthoDB" id="9811812at2"/>
<dbReference type="Proteomes" id="UP000199546">
    <property type="component" value="Unassembled WGS sequence"/>
</dbReference>
<reference evidence="3" key="1">
    <citation type="submission" date="2016-10" db="EMBL/GenBank/DDBJ databases">
        <authorList>
            <person name="Varghese N."/>
            <person name="Submissions S."/>
        </authorList>
    </citation>
    <scope>NUCLEOTIDE SEQUENCE [LARGE SCALE GENOMIC DNA]</scope>
    <source>
        <strain evidence="3">DSM 46136</strain>
    </source>
</reference>
<dbReference type="SUPFAM" id="SSF159888">
    <property type="entry name" value="YdhG-like"/>
    <property type="match status" value="1"/>
</dbReference>
<evidence type="ECO:0000313" key="3">
    <source>
        <dbReference type="Proteomes" id="UP000199546"/>
    </source>
</evidence>
<accession>A0A1I7A5J9</accession>